<evidence type="ECO:0000313" key="5">
    <source>
        <dbReference type="EMBL" id="KAJ3840701.1"/>
    </source>
</evidence>
<dbReference type="PROSITE" id="PS01173">
    <property type="entry name" value="LIPASE_GDXG_HIS"/>
    <property type="match status" value="1"/>
</dbReference>
<proteinExistence type="inferred from homology"/>
<dbReference type="InterPro" id="IPR002018">
    <property type="entry name" value="CarbesteraseB"/>
</dbReference>
<evidence type="ECO:0000256" key="3">
    <source>
        <dbReference type="ARBA" id="ARBA00022801"/>
    </source>
</evidence>
<reference evidence="5" key="1">
    <citation type="submission" date="2022-08" db="EMBL/GenBank/DDBJ databases">
        <authorList>
            <consortium name="DOE Joint Genome Institute"/>
            <person name="Min B."/>
            <person name="Riley R."/>
            <person name="Sierra-Patev S."/>
            <person name="Naranjo-Ortiz M."/>
            <person name="Looney B."/>
            <person name="Konkel Z."/>
            <person name="Slot J.C."/>
            <person name="Sakamoto Y."/>
            <person name="Steenwyk J.L."/>
            <person name="Rokas A."/>
            <person name="Carro J."/>
            <person name="Camarero S."/>
            <person name="Ferreira P."/>
            <person name="Molpeceres G."/>
            <person name="Ruiz-Duenas F.J."/>
            <person name="Serrano A."/>
            <person name="Henrissat B."/>
            <person name="Drula E."/>
            <person name="Hughes K.W."/>
            <person name="Mata J.L."/>
            <person name="Ishikawa N.K."/>
            <person name="Vargas-Isla R."/>
            <person name="Ushijima S."/>
            <person name="Smith C.A."/>
            <person name="Ahrendt S."/>
            <person name="Andreopoulos W."/>
            <person name="He G."/>
            <person name="Labutti K."/>
            <person name="Lipzen A."/>
            <person name="Ng V."/>
            <person name="Sandor L."/>
            <person name="Barry K."/>
            <person name="Martinez A.T."/>
            <person name="Xiao Y."/>
            <person name="Gibbons J.G."/>
            <person name="Terashima K."/>
            <person name="Hibbett D.S."/>
            <person name="Grigoriev I.V."/>
        </authorList>
    </citation>
    <scope>NUCLEOTIDE SEQUENCE</scope>
    <source>
        <strain evidence="5">TFB9207</strain>
    </source>
</reference>
<dbReference type="Proteomes" id="UP001163846">
    <property type="component" value="Unassembled WGS sequence"/>
</dbReference>
<evidence type="ECO:0000256" key="1">
    <source>
        <dbReference type="ARBA" id="ARBA00005964"/>
    </source>
</evidence>
<organism evidence="5 6">
    <name type="scientific">Lentinula raphanica</name>
    <dbReference type="NCBI Taxonomy" id="153919"/>
    <lineage>
        <taxon>Eukaryota</taxon>
        <taxon>Fungi</taxon>
        <taxon>Dikarya</taxon>
        <taxon>Basidiomycota</taxon>
        <taxon>Agaricomycotina</taxon>
        <taxon>Agaricomycetes</taxon>
        <taxon>Agaricomycetidae</taxon>
        <taxon>Agaricales</taxon>
        <taxon>Marasmiineae</taxon>
        <taxon>Omphalotaceae</taxon>
        <taxon>Lentinula</taxon>
    </lineage>
</organism>
<dbReference type="AlphaFoldDB" id="A0AA38PDG4"/>
<gene>
    <name evidence="5" type="ORF">F5878DRAFT_579688</name>
</gene>
<comment type="similarity">
    <text evidence="1">Belongs to the type-B carboxylesterase/lipase family.</text>
</comment>
<dbReference type="InterPro" id="IPR050309">
    <property type="entry name" value="Type-B_Carboxylest/Lipase"/>
</dbReference>
<feature type="domain" description="Carboxylesterase type B" evidence="4">
    <location>
        <begin position="96"/>
        <end position="568"/>
    </location>
</feature>
<name>A0AA38PDG4_9AGAR</name>
<evidence type="ECO:0000259" key="4">
    <source>
        <dbReference type="Pfam" id="PF00135"/>
    </source>
</evidence>
<evidence type="ECO:0000313" key="6">
    <source>
        <dbReference type="Proteomes" id="UP001163846"/>
    </source>
</evidence>
<dbReference type="InterPro" id="IPR002168">
    <property type="entry name" value="Lipase_GDXG_HIS_AS"/>
</dbReference>
<comment type="similarity">
    <text evidence="2">Belongs to the 'GDXG' lipolytic enzyme family.</text>
</comment>
<comment type="caution">
    <text evidence="5">The sequence shown here is derived from an EMBL/GenBank/DDBJ whole genome shotgun (WGS) entry which is preliminary data.</text>
</comment>
<keyword evidence="6" id="KW-1185">Reference proteome</keyword>
<dbReference type="InterPro" id="IPR019826">
    <property type="entry name" value="Carboxylesterase_B_AS"/>
</dbReference>
<dbReference type="Gene3D" id="3.40.50.1820">
    <property type="entry name" value="alpha/beta hydrolase"/>
    <property type="match status" value="2"/>
</dbReference>
<dbReference type="SUPFAM" id="SSF53474">
    <property type="entry name" value="alpha/beta-Hydrolases"/>
    <property type="match status" value="2"/>
</dbReference>
<dbReference type="PROSITE" id="PS00941">
    <property type="entry name" value="CARBOXYLESTERASE_B_2"/>
    <property type="match status" value="2"/>
</dbReference>
<dbReference type="InterPro" id="IPR019819">
    <property type="entry name" value="Carboxylesterase_B_CS"/>
</dbReference>
<evidence type="ECO:0000256" key="2">
    <source>
        <dbReference type="ARBA" id="ARBA00010515"/>
    </source>
</evidence>
<dbReference type="EMBL" id="MU806068">
    <property type="protein sequence ID" value="KAJ3840701.1"/>
    <property type="molecule type" value="Genomic_DNA"/>
</dbReference>
<keyword evidence="3 5" id="KW-0378">Hydrolase</keyword>
<dbReference type="PROSITE" id="PS00122">
    <property type="entry name" value="CARBOXYLESTERASE_B_1"/>
    <property type="match status" value="2"/>
</dbReference>
<dbReference type="GO" id="GO:0016787">
    <property type="term" value="F:hydrolase activity"/>
    <property type="evidence" value="ECO:0007669"/>
    <property type="project" value="UniProtKB-KW"/>
</dbReference>
<sequence>MMLVRRGKDIESRTPPSRTASYVILEHASLSNGLTQRLRTNTSPQKYKYHRECARPAEFLRSSAIMTNFRFHVFVLLSSMLPNSIRYACANNDTPVIDLGYAKYQGEFDSASNVTNYLGVRYAAPPTGDLRWRAPQTPIVNSSVVQLANEQPPACLQAPEGTSNTNPLEKRANSIDESEDCLFLNVYIPGDAIPTKSLPTLIWIHGGGYIEGNAASFTGSDVMREAHNEIILVIIQYRLGIFGFLPGSEVKKNGDLNAGLLDQDFALRWVQTHISKFGGDPSKVTIWGESAGMLSAGSVLQHIVAHDGETSPQLFRGAITSSTYLPPQYFYNDTIPESLFSEVVSQASCSSANDSLTCLRGVNITTLESINTRLNVEGFFGTFVFVPVVDGTFIKQRPTEVLKQQKVNGKALLSITNSNEGNIFVNQTDPITNVSLYAGTLFPTFGSQQAQEIAQLYKDLGTPLQQDNLIMGESIFVCPTYYLLKAFANNGWKGEFAVPPATHGSDLVYYWTSQGTPAFNNTAFLDAFQEIFMAFVISQDPNDNIAPTLTPHWNLYSQGETEMVFNRTVNGQPDVRVNSTDQSLLERCNEQLSVRPLRSDHKPHFLGPRSQCEKPMHSRHIIPTSPYTTLLVFALLPSAVISLSAPLHGRTLNDNTSVVDLGYARYRGVFDSVNNLTNFLGIRYAAPPTGDLRWRAPQTPAQNSSVVQLADTQPLPCFQAVTGAAPTNPLEARASAPGNPIEDCLFLNVYYPGDTVPVEPLPTLVWIHGGGYIMGGADQYPGSDLIREADNKIVLVIIQYRLGLFGFLAGSKVKENGDLNAGLLDQDFALRWVQTHISKFGGDPSKVTIWGESAGAGSVLQHIVAQDGQTNPQLFRGAITSSTFLPSQYIFNDSIPEMLYSEVVSQTECSSAADSLACLREVDAAVLGVLNNNINADGFFGTFLFVPVVDGTFITQRPTEALKQGKVNGKALLSITNSNEGDIFVNALNPITNVSLYASTLFPEFGWQQANETAELYANLGTPLQQDQLIMGESIFICPTYYLMEAFGNDAWKGEFAVPPATHGADVEYYFPSIGVPPFPNPNFLAAFQGGFLSFVVSQNPNDKIDATITPSWDLYSNGNTEMIFNRTAGYQPDIHADNTDTSLLQRCK</sequence>
<dbReference type="Pfam" id="PF00135">
    <property type="entry name" value="COesterase"/>
    <property type="match status" value="2"/>
</dbReference>
<accession>A0AA38PDG4</accession>
<feature type="domain" description="Carboxylesterase type B" evidence="4">
    <location>
        <begin position="658"/>
        <end position="1123"/>
    </location>
</feature>
<dbReference type="InterPro" id="IPR029058">
    <property type="entry name" value="AB_hydrolase_fold"/>
</dbReference>
<dbReference type="PANTHER" id="PTHR11559">
    <property type="entry name" value="CARBOXYLESTERASE"/>
    <property type="match status" value="1"/>
</dbReference>
<protein>
    <submittedName>
        <fullName evidence="5">Alpha/Beta hydrolase protein</fullName>
    </submittedName>
</protein>